<organism evidence="9 10">
    <name type="scientific">Pistricoccus aurantiacus</name>
    <dbReference type="NCBI Taxonomy" id="1883414"/>
    <lineage>
        <taxon>Bacteria</taxon>
        <taxon>Pseudomonadati</taxon>
        <taxon>Pseudomonadota</taxon>
        <taxon>Gammaproteobacteria</taxon>
        <taxon>Oceanospirillales</taxon>
        <taxon>Halomonadaceae</taxon>
        <taxon>Pistricoccus</taxon>
    </lineage>
</organism>
<keyword evidence="10" id="KW-1185">Reference proteome</keyword>
<evidence type="ECO:0000256" key="6">
    <source>
        <dbReference type="ARBA" id="ARBA00022908"/>
    </source>
</evidence>
<dbReference type="GO" id="GO:0003676">
    <property type="term" value="F:nucleic acid binding"/>
    <property type="evidence" value="ECO:0007669"/>
    <property type="project" value="InterPro"/>
</dbReference>
<dbReference type="InterPro" id="IPR001584">
    <property type="entry name" value="Integrase_cat-core"/>
</dbReference>
<keyword evidence="6" id="KW-0229">DNA integration</keyword>
<keyword evidence="2" id="KW-0479">Metal-binding</keyword>
<keyword evidence="5" id="KW-0460">Magnesium</keyword>
<evidence type="ECO:0000256" key="2">
    <source>
        <dbReference type="ARBA" id="ARBA00022723"/>
    </source>
</evidence>
<name>A0A5B8SM30_9GAMM</name>
<evidence type="ECO:0000259" key="8">
    <source>
        <dbReference type="PROSITE" id="PS50994"/>
    </source>
</evidence>
<dbReference type="Pfam" id="PF00665">
    <property type="entry name" value="rve"/>
    <property type="match status" value="1"/>
</dbReference>
<accession>A0A5B8SM30</accession>
<dbReference type="GO" id="GO:0046872">
    <property type="term" value="F:metal ion binding"/>
    <property type="evidence" value="ECO:0007669"/>
    <property type="project" value="UniProtKB-KW"/>
</dbReference>
<dbReference type="InterPro" id="IPR047656">
    <property type="entry name" value="IS481-like_transpos"/>
</dbReference>
<keyword evidence="1" id="KW-0540">Nuclease</keyword>
<keyword evidence="4" id="KW-0378">Hydrolase</keyword>
<dbReference type="Gene3D" id="3.30.420.10">
    <property type="entry name" value="Ribonuclease H-like superfamily/Ribonuclease H"/>
    <property type="match status" value="1"/>
</dbReference>
<dbReference type="PANTHER" id="PTHR42648">
    <property type="entry name" value="TRANSPOSASE, PUTATIVE-RELATED"/>
    <property type="match status" value="1"/>
</dbReference>
<gene>
    <name evidence="9" type="ORF">FGL86_02940</name>
</gene>
<dbReference type="GO" id="GO:0004519">
    <property type="term" value="F:endonuclease activity"/>
    <property type="evidence" value="ECO:0007669"/>
    <property type="project" value="UniProtKB-KW"/>
</dbReference>
<reference evidence="9 10" key="1">
    <citation type="submission" date="2019-06" db="EMBL/GenBank/DDBJ databases">
        <title>Genome analyses of bacteria isolated from kimchi.</title>
        <authorList>
            <person name="Lee S."/>
            <person name="Ahn S."/>
            <person name="Roh S."/>
        </authorList>
    </citation>
    <scope>NUCLEOTIDE SEQUENCE [LARGE SCALE GENOMIC DNA]</scope>
    <source>
        <strain evidence="9 10">CBA4606</strain>
    </source>
</reference>
<dbReference type="NCBIfam" id="NF033577">
    <property type="entry name" value="transpos_IS481"/>
    <property type="match status" value="1"/>
</dbReference>
<keyword evidence="3" id="KW-0255">Endonuclease</keyword>
<evidence type="ECO:0000256" key="4">
    <source>
        <dbReference type="ARBA" id="ARBA00022801"/>
    </source>
</evidence>
<dbReference type="Proteomes" id="UP000321272">
    <property type="component" value="Chromosome"/>
</dbReference>
<dbReference type="SUPFAM" id="SSF53098">
    <property type="entry name" value="Ribonuclease H-like"/>
    <property type="match status" value="1"/>
</dbReference>
<dbReference type="GO" id="GO:0016787">
    <property type="term" value="F:hydrolase activity"/>
    <property type="evidence" value="ECO:0007669"/>
    <property type="project" value="UniProtKB-KW"/>
</dbReference>
<dbReference type="EMBL" id="CP042382">
    <property type="protein sequence ID" value="QEA38129.1"/>
    <property type="molecule type" value="Genomic_DNA"/>
</dbReference>
<dbReference type="PROSITE" id="PS50994">
    <property type="entry name" value="INTEGRASE"/>
    <property type="match status" value="1"/>
</dbReference>
<evidence type="ECO:0000256" key="5">
    <source>
        <dbReference type="ARBA" id="ARBA00022842"/>
    </source>
</evidence>
<evidence type="ECO:0000313" key="9">
    <source>
        <dbReference type="EMBL" id="QEA38129.1"/>
    </source>
</evidence>
<dbReference type="PANTHER" id="PTHR42648:SF11">
    <property type="entry name" value="TRANSPOSON TY4-P GAG-POL POLYPROTEIN"/>
    <property type="match status" value="1"/>
</dbReference>
<evidence type="ECO:0000256" key="1">
    <source>
        <dbReference type="ARBA" id="ARBA00022722"/>
    </source>
</evidence>
<dbReference type="RefSeq" id="WP_147183197.1">
    <property type="nucleotide sequence ID" value="NZ_CP042382.1"/>
</dbReference>
<evidence type="ECO:0000256" key="7">
    <source>
        <dbReference type="ARBA" id="ARBA00023172"/>
    </source>
</evidence>
<evidence type="ECO:0000313" key="10">
    <source>
        <dbReference type="Proteomes" id="UP000321272"/>
    </source>
</evidence>
<feature type="domain" description="Integrase catalytic" evidence="8">
    <location>
        <begin position="129"/>
        <end position="309"/>
    </location>
</feature>
<keyword evidence="7" id="KW-0233">DNA recombination</keyword>
<dbReference type="InterPro" id="IPR039537">
    <property type="entry name" value="Retrotran_Ty1/copia-like"/>
</dbReference>
<dbReference type="InterPro" id="IPR036397">
    <property type="entry name" value="RNaseH_sf"/>
</dbReference>
<protein>
    <submittedName>
        <fullName evidence="9">IS481 family transposase</fullName>
    </submittedName>
</protein>
<dbReference type="GO" id="GO:0006310">
    <property type="term" value="P:DNA recombination"/>
    <property type="evidence" value="ECO:0007669"/>
    <property type="project" value="UniProtKB-KW"/>
</dbReference>
<dbReference type="KEGG" id="paur:FGL86_02940"/>
<dbReference type="GO" id="GO:0015074">
    <property type="term" value="P:DNA integration"/>
    <property type="evidence" value="ECO:0007669"/>
    <property type="project" value="UniProtKB-KW"/>
</dbReference>
<proteinExistence type="predicted"/>
<dbReference type="InterPro" id="IPR012337">
    <property type="entry name" value="RNaseH-like_sf"/>
</dbReference>
<sequence>MDIKLHKTATTTPRIRQEIQQAPASTSDSELARRYRVSCPTIARWRHRTTQQDRSHTRHNLLTTLSPIQEEIVVALREYLRLSVDDLLKVAREFLHPSLSRSALERLMKRRGLPSLATLYKQEKAAQKPPHKPFKDYEPGYVHVDVKYLPQMPDEERKRYLFVAIDRATRWVYLEIRHRQSAKDAEAFLQHVRERAPFEIKTLLTDNGKTFTDRFAAGGERQPTGRHRVDQFCARQGIDHRLIPPYRPQTNGMVERFNGRISDVLNTHRFDSRDDLEATLKRYNWLYNHHIHQKALHHRTPIEAMKQWQQERPDLFWKRVINHTGPDR</sequence>
<dbReference type="AlphaFoldDB" id="A0A5B8SM30"/>
<evidence type="ECO:0000256" key="3">
    <source>
        <dbReference type="ARBA" id="ARBA00022759"/>
    </source>
</evidence>